<accession>A0ABW9AUF2</accession>
<proteinExistence type="predicted"/>
<organism evidence="2 3">
    <name type="scientific">Paraburkholderia dipogonis</name>
    <dbReference type="NCBI Taxonomy" id="1211383"/>
    <lineage>
        <taxon>Bacteria</taxon>
        <taxon>Pseudomonadati</taxon>
        <taxon>Pseudomonadota</taxon>
        <taxon>Betaproteobacteria</taxon>
        <taxon>Burkholderiales</taxon>
        <taxon>Burkholderiaceae</taxon>
        <taxon>Paraburkholderia</taxon>
    </lineage>
</organism>
<keyword evidence="3" id="KW-1185">Reference proteome</keyword>
<evidence type="ECO:0000313" key="2">
    <source>
        <dbReference type="EMBL" id="MFM0003469.1"/>
    </source>
</evidence>
<sequence>MRPDHTATEFVQTRPLLATPLEGAGESAPQRQQVSALARATFCFAWLFGLEPFLTGSGDEMPRSRPDRH</sequence>
<gene>
    <name evidence="2" type="ORF">PQR57_20810</name>
</gene>
<dbReference type="RefSeq" id="WP_408178507.1">
    <property type="nucleotide sequence ID" value="NZ_JAQQEZ010000014.1"/>
</dbReference>
<reference evidence="2 3" key="1">
    <citation type="journal article" date="2024" name="Chem. Sci.">
        <title>Discovery of megapolipeptins by genome mining of a Burkholderiales bacteria collection.</title>
        <authorList>
            <person name="Paulo B.S."/>
            <person name="Recchia M.J.J."/>
            <person name="Lee S."/>
            <person name="Fergusson C.H."/>
            <person name="Romanowski S.B."/>
            <person name="Hernandez A."/>
            <person name="Krull N."/>
            <person name="Liu D.Y."/>
            <person name="Cavanagh H."/>
            <person name="Bos A."/>
            <person name="Gray C.A."/>
            <person name="Murphy B.T."/>
            <person name="Linington R.G."/>
            <person name="Eustaquio A.S."/>
        </authorList>
    </citation>
    <scope>NUCLEOTIDE SEQUENCE [LARGE SCALE GENOMIC DNA]</scope>
    <source>
        <strain evidence="2 3">RL17-350-BIC-A</strain>
    </source>
</reference>
<evidence type="ECO:0000313" key="3">
    <source>
        <dbReference type="Proteomes" id="UP001629230"/>
    </source>
</evidence>
<evidence type="ECO:0000256" key="1">
    <source>
        <dbReference type="SAM" id="MobiDB-lite"/>
    </source>
</evidence>
<dbReference type="EMBL" id="JAQQEZ010000014">
    <property type="protein sequence ID" value="MFM0003469.1"/>
    <property type="molecule type" value="Genomic_DNA"/>
</dbReference>
<name>A0ABW9AUF2_9BURK</name>
<dbReference type="Proteomes" id="UP001629230">
    <property type="component" value="Unassembled WGS sequence"/>
</dbReference>
<comment type="caution">
    <text evidence="2">The sequence shown here is derived from an EMBL/GenBank/DDBJ whole genome shotgun (WGS) entry which is preliminary data.</text>
</comment>
<protein>
    <submittedName>
        <fullName evidence="2">Uncharacterized protein</fullName>
    </submittedName>
</protein>
<feature type="region of interest" description="Disordered" evidence="1">
    <location>
        <begin position="1"/>
        <end position="31"/>
    </location>
</feature>